<comment type="subcellular location">
    <subcellularLocation>
        <location evidence="1">Cell membrane</location>
        <topology evidence="1">Multi-pass membrane protein</topology>
    </subcellularLocation>
</comment>
<dbReference type="PANTHER" id="PTHR33931:SF2">
    <property type="entry name" value="HOLIN-LIKE PROTEIN CIDA"/>
    <property type="match status" value="1"/>
</dbReference>
<sequence>MAPRTPVLKKIFPYLLSCCLILGCLAIAKIIMHWLQGSFPAPLLAMLMLLTLLLTNVVKEHHLTPCAKPLLNVMPLFFIPAGVGFIEHLEIITLQWQFLSAVFILVPLTSLLLIATVISVFKGRVEHD</sequence>
<comment type="caution">
    <text evidence="7">The sequence shown here is derived from an EMBL/GenBank/DDBJ whole genome shotgun (WGS) entry which is preliminary data.</text>
</comment>
<feature type="transmembrane region" description="Helical" evidence="6">
    <location>
        <begin position="70"/>
        <end position="86"/>
    </location>
</feature>
<reference evidence="7" key="1">
    <citation type="submission" date="2020-04" db="EMBL/GenBank/DDBJ databases">
        <title>Genome Sequencing for Pseudoaltermonas arctica.</title>
        <authorList>
            <person name="Elkins N.S."/>
        </authorList>
    </citation>
    <scope>NUCLEOTIDE SEQUENCE [LARGE SCALE GENOMIC DNA]</scope>
    <source>
        <strain evidence="7">NEC-BIFX-2020_0012</strain>
    </source>
</reference>
<dbReference type="GO" id="GO:0005886">
    <property type="term" value="C:plasma membrane"/>
    <property type="evidence" value="ECO:0007669"/>
    <property type="project" value="UniProtKB-SubCell"/>
</dbReference>
<dbReference type="InterPro" id="IPR005538">
    <property type="entry name" value="LrgA/CidA"/>
</dbReference>
<keyword evidence="2" id="KW-1003">Cell membrane</keyword>
<organism evidence="7 8">
    <name type="scientific">Pseudoalteromonas arctica</name>
    <dbReference type="NCBI Taxonomy" id="394751"/>
    <lineage>
        <taxon>Bacteria</taxon>
        <taxon>Pseudomonadati</taxon>
        <taxon>Pseudomonadota</taxon>
        <taxon>Gammaproteobacteria</taxon>
        <taxon>Alteromonadales</taxon>
        <taxon>Pseudoalteromonadaceae</taxon>
        <taxon>Pseudoalteromonas</taxon>
    </lineage>
</organism>
<feature type="transmembrane region" description="Helical" evidence="6">
    <location>
        <begin position="98"/>
        <end position="121"/>
    </location>
</feature>
<keyword evidence="5 6" id="KW-0472">Membrane</keyword>
<feature type="transmembrane region" description="Helical" evidence="6">
    <location>
        <begin position="41"/>
        <end position="58"/>
    </location>
</feature>
<dbReference type="AlphaFoldDB" id="A0A7Y0HDM7"/>
<dbReference type="PROSITE" id="PS51257">
    <property type="entry name" value="PROKAR_LIPOPROTEIN"/>
    <property type="match status" value="1"/>
</dbReference>
<dbReference type="RefSeq" id="WP_169021034.1">
    <property type="nucleotide sequence ID" value="NZ_JABBMT010000028.1"/>
</dbReference>
<dbReference type="Proteomes" id="UP000570493">
    <property type="component" value="Unassembled WGS sequence"/>
</dbReference>
<dbReference type="Pfam" id="PF03788">
    <property type="entry name" value="LrgA"/>
    <property type="match status" value="1"/>
</dbReference>
<proteinExistence type="predicted"/>
<gene>
    <name evidence="7" type="ORF">HHO47_15035</name>
</gene>
<dbReference type="PANTHER" id="PTHR33931">
    <property type="entry name" value="HOLIN-LIKE PROTEIN CIDA-RELATED"/>
    <property type="match status" value="1"/>
</dbReference>
<feature type="transmembrane region" description="Helical" evidence="6">
    <location>
        <begin position="12"/>
        <end position="35"/>
    </location>
</feature>
<evidence type="ECO:0000256" key="6">
    <source>
        <dbReference type="SAM" id="Phobius"/>
    </source>
</evidence>
<evidence type="ECO:0000256" key="3">
    <source>
        <dbReference type="ARBA" id="ARBA00022692"/>
    </source>
</evidence>
<keyword evidence="8" id="KW-1185">Reference proteome</keyword>
<evidence type="ECO:0000256" key="5">
    <source>
        <dbReference type="ARBA" id="ARBA00023136"/>
    </source>
</evidence>
<keyword evidence="4 6" id="KW-1133">Transmembrane helix</keyword>
<protein>
    <submittedName>
        <fullName evidence="7">CidA/LrgA family protein</fullName>
    </submittedName>
</protein>
<evidence type="ECO:0000313" key="7">
    <source>
        <dbReference type="EMBL" id="NMM42097.1"/>
    </source>
</evidence>
<name>A0A7Y0HDM7_9GAMM</name>
<evidence type="ECO:0000256" key="1">
    <source>
        <dbReference type="ARBA" id="ARBA00004651"/>
    </source>
</evidence>
<keyword evidence="3 6" id="KW-0812">Transmembrane</keyword>
<accession>A0A7Y0HDM7</accession>
<dbReference type="EMBL" id="JABBMT010000028">
    <property type="protein sequence ID" value="NMM42097.1"/>
    <property type="molecule type" value="Genomic_DNA"/>
</dbReference>
<evidence type="ECO:0000256" key="4">
    <source>
        <dbReference type="ARBA" id="ARBA00022989"/>
    </source>
</evidence>
<evidence type="ECO:0000313" key="8">
    <source>
        <dbReference type="Proteomes" id="UP000570493"/>
    </source>
</evidence>
<evidence type="ECO:0000256" key="2">
    <source>
        <dbReference type="ARBA" id="ARBA00022475"/>
    </source>
</evidence>